<organism evidence="2 3">
    <name type="scientific">Halopiger xanaduensis (strain DSM 18323 / JCM 14033 / SH-6)</name>
    <dbReference type="NCBI Taxonomy" id="797210"/>
    <lineage>
        <taxon>Archaea</taxon>
        <taxon>Methanobacteriati</taxon>
        <taxon>Methanobacteriota</taxon>
        <taxon>Stenosarchaea group</taxon>
        <taxon>Halobacteria</taxon>
        <taxon>Halobacteriales</taxon>
        <taxon>Natrialbaceae</taxon>
        <taxon>Halopiger</taxon>
    </lineage>
</organism>
<gene>
    <name evidence="2" type="ordered locus">Halxa_2453</name>
</gene>
<name>F8DBF7_HALXS</name>
<evidence type="ECO:0000313" key="3">
    <source>
        <dbReference type="Proteomes" id="UP000006794"/>
    </source>
</evidence>
<keyword evidence="3" id="KW-1185">Reference proteome</keyword>
<dbReference type="AlphaFoldDB" id="F8DBF7"/>
<protein>
    <submittedName>
        <fullName evidence="2">Uncharacterized protein</fullName>
    </submittedName>
</protein>
<dbReference type="EMBL" id="CP002839">
    <property type="protein sequence ID" value="AEH37072.1"/>
    <property type="molecule type" value="Genomic_DNA"/>
</dbReference>
<accession>F8DBF7</accession>
<dbReference type="HOGENOM" id="CLU_2911477_0_0_2"/>
<feature type="region of interest" description="Disordered" evidence="1">
    <location>
        <begin position="21"/>
        <end position="61"/>
    </location>
</feature>
<evidence type="ECO:0000256" key="1">
    <source>
        <dbReference type="SAM" id="MobiDB-lite"/>
    </source>
</evidence>
<reference evidence="2 3" key="1">
    <citation type="journal article" date="2012" name="Stand. Genomic Sci.">
        <title>Complete genome sequence of Halopiger xanaduensis type strain (SH-6(T)).</title>
        <authorList>
            <person name="Anderson I."/>
            <person name="Tindall B.J."/>
            <person name="Rohde M."/>
            <person name="Lucas S."/>
            <person name="Han J."/>
            <person name="Lapidus A."/>
            <person name="Cheng J.F."/>
            <person name="Goodwin L."/>
            <person name="Pitluck S."/>
            <person name="Peters L."/>
            <person name="Pati A."/>
            <person name="Mikhailova N."/>
            <person name="Pagani I."/>
            <person name="Teshima H."/>
            <person name="Han C."/>
            <person name="Tapia R."/>
            <person name="Land M."/>
            <person name="Woyke T."/>
            <person name="Klenk H.P."/>
            <person name="Kyrpides N."/>
            <person name="Ivanova N."/>
        </authorList>
    </citation>
    <scope>NUCLEOTIDE SEQUENCE [LARGE SCALE GENOMIC DNA]</scope>
    <source>
        <strain evidence="3">DSM 18323 / JCM 14033 / SH-6</strain>
    </source>
</reference>
<dbReference type="Proteomes" id="UP000006794">
    <property type="component" value="Chromosome"/>
</dbReference>
<sequence>MAIRDSMIGGETPRSIEWYFRRPQPGQAADGEESTETGHRRRAADLPQPIRLLARPYGGTG</sequence>
<proteinExistence type="predicted"/>
<dbReference type="KEGG" id="hxa:Halxa_2453"/>
<evidence type="ECO:0000313" key="2">
    <source>
        <dbReference type="EMBL" id="AEH37072.1"/>
    </source>
</evidence>